<keyword evidence="11" id="KW-1185">Reference proteome</keyword>
<evidence type="ECO:0000256" key="8">
    <source>
        <dbReference type="SAM" id="Phobius"/>
    </source>
</evidence>
<organism evidence="10 11">
    <name type="scientific">Leptotrombidium deliense</name>
    <dbReference type="NCBI Taxonomy" id="299467"/>
    <lineage>
        <taxon>Eukaryota</taxon>
        <taxon>Metazoa</taxon>
        <taxon>Ecdysozoa</taxon>
        <taxon>Arthropoda</taxon>
        <taxon>Chelicerata</taxon>
        <taxon>Arachnida</taxon>
        <taxon>Acari</taxon>
        <taxon>Acariformes</taxon>
        <taxon>Trombidiformes</taxon>
        <taxon>Prostigmata</taxon>
        <taxon>Anystina</taxon>
        <taxon>Parasitengona</taxon>
        <taxon>Trombiculoidea</taxon>
        <taxon>Trombiculidae</taxon>
        <taxon>Leptotrombidium</taxon>
    </lineage>
</organism>
<evidence type="ECO:0000256" key="1">
    <source>
        <dbReference type="ARBA" id="ARBA00008624"/>
    </source>
</evidence>
<gene>
    <name evidence="10" type="ORF">B4U80_04387</name>
</gene>
<feature type="region of interest" description="Disordered" evidence="7">
    <location>
        <begin position="78"/>
        <end position="97"/>
    </location>
</feature>
<keyword evidence="8" id="KW-1133">Transmembrane helix</keyword>
<feature type="transmembrane region" description="Helical" evidence="8">
    <location>
        <begin position="6"/>
        <end position="24"/>
    </location>
</feature>
<dbReference type="VEuPathDB" id="VectorBase:LDEU007510"/>
<dbReference type="GO" id="GO:0051537">
    <property type="term" value="F:2 iron, 2 sulfur cluster binding"/>
    <property type="evidence" value="ECO:0007669"/>
    <property type="project" value="UniProtKB-KW"/>
</dbReference>
<keyword evidence="8" id="KW-0812">Transmembrane</keyword>
<proteinExistence type="inferred from homology"/>
<dbReference type="STRING" id="299467.A0A443SAM0"/>
<dbReference type="Gene3D" id="3.40.5.90">
    <property type="entry name" value="CDGSH iron-sulfur domain, mitoNEET-type"/>
    <property type="match status" value="1"/>
</dbReference>
<dbReference type="InterPro" id="IPR045131">
    <property type="entry name" value="CISD1/2"/>
</dbReference>
<evidence type="ECO:0000256" key="5">
    <source>
        <dbReference type="ARBA" id="ARBA00023014"/>
    </source>
</evidence>
<dbReference type="OrthoDB" id="449252at2759"/>
<dbReference type="GO" id="GO:0046872">
    <property type="term" value="F:metal ion binding"/>
    <property type="evidence" value="ECO:0007669"/>
    <property type="project" value="UniProtKB-KW"/>
</dbReference>
<evidence type="ECO:0000313" key="11">
    <source>
        <dbReference type="Proteomes" id="UP000288716"/>
    </source>
</evidence>
<dbReference type="GO" id="GO:0010506">
    <property type="term" value="P:regulation of autophagy"/>
    <property type="evidence" value="ECO:0007669"/>
    <property type="project" value="InterPro"/>
</dbReference>
<sequence length="97" mass="11176">SNRYVAILPWITSFVAVGAAIYFYKFKNKDGSQINESISKDQSKIVHTFDIEELDKKTAYCRCWRSKKFPYCDGTHAKHNEETGDNVGPLILQKRSQ</sequence>
<keyword evidence="3" id="KW-0479">Metal-binding</keyword>
<dbReference type="PANTHER" id="PTHR13680">
    <property type="entry name" value="CDGSH IRON-SULFUR DOMAIN-CONTAINING PROTEIN 1"/>
    <property type="match status" value="1"/>
</dbReference>
<dbReference type="EMBL" id="NCKV01004758">
    <property type="protein sequence ID" value="RWS24530.1"/>
    <property type="molecule type" value="Genomic_DNA"/>
</dbReference>
<keyword evidence="4" id="KW-0408">Iron</keyword>
<comment type="cofactor">
    <cofactor evidence="6">
        <name>[2Fe-2S] cluster</name>
        <dbReference type="ChEBI" id="CHEBI:190135"/>
    </cofactor>
</comment>
<name>A0A443SAM0_9ACAR</name>
<comment type="similarity">
    <text evidence="1">Belongs to the CISD protein family. CISD2 subfamily.</text>
</comment>
<evidence type="ECO:0000313" key="10">
    <source>
        <dbReference type="EMBL" id="RWS24530.1"/>
    </source>
</evidence>
<evidence type="ECO:0000256" key="6">
    <source>
        <dbReference type="ARBA" id="ARBA00034078"/>
    </source>
</evidence>
<protein>
    <submittedName>
        <fullName evidence="10">CDGSH iron sulfur domain-containing protein-like protein</fullName>
    </submittedName>
</protein>
<dbReference type="InterPro" id="IPR018967">
    <property type="entry name" value="FeS-contain_CDGSH-typ"/>
</dbReference>
<dbReference type="FunFam" id="3.40.5.90:FF:000001">
    <property type="entry name" value="CDGSH iron-sulfur domain-containing protein 1"/>
    <property type="match status" value="1"/>
</dbReference>
<keyword evidence="5" id="KW-0411">Iron-sulfur</keyword>
<evidence type="ECO:0000259" key="9">
    <source>
        <dbReference type="SMART" id="SM00704"/>
    </source>
</evidence>
<dbReference type="GO" id="GO:0005741">
    <property type="term" value="C:mitochondrial outer membrane"/>
    <property type="evidence" value="ECO:0007669"/>
    <property type="project" value="TreeGrafter"/>
</dbReference>
<accession>A0A443SAM0</accession>
<evidence type="ECO:0000256" key="7">
    <source>
        <dbReference type="SAM" id="MobiDB-lite"/>
    </source>
</evidence>
<evidence type="ECO:0000256" key="4">
    <source>
        <dbReference type="ARBA" id="ARBA00023004"/>
    </source>
</evidence>
<evidence type="ECO:0000256" key="3">
    <source>
        <dbReference type="ARBA" id="ARBA00022723"/>
    </source>
</evidence>
<dbReference type="Proteomes" id="UP000288716">
    <property type="component" value="Unassembled WGS sequence"/>
</dbReference>
<comment type="caution">
    <text evidence="10">The sequence shown here is derived from an EMBL/GenBank/DDBJ whole genome shotgun (WGS) entry which is preliminary data.</text>
</comment>
<dbReference type="PANTHER" id="PTHR13680:SF5">
    <property type="entry name" value="CDGSH IRON-SULFUR DOMAIN-CONTAINING PROTEIN 1"/>
    <property type="match status" value="1"/>
</dbReference>
<reference evidence="10 11" key="1">
    <citation type="journal article" date="2018" name="Gigascience">
        <title>Genomes of trombidid mites reveal novel predicted allergens and laterally-transferred genes associated with secondary metabolism.</title>
        <authorList>
            <person name="Dong X."/>
            <person name="Chaisiri K."/>
            <person name="Xia D."/>
            <person name="Armstrong S.D."/>
            <person name="Fang Y."/>
            <person name="Donnelly M.J."/>
            <person name="Kadowaki T."/>
            <person name="McGarry J.W."/>
            <person name="Darby A.C."/>
            <person name="Makepeace B.L."/>
        </authorList>
    </citation>
    <scope>NUCLEOTIDE SEQUENCE [LARGE SCALE GENOMIC DNA]</scope>
    <source>
        <strain evidence="10">UoL-UT</strain>
    </source>
</reference>
<dbReference type="SMART" id="SM00704">
    <property type="entry name" value="ZnF_CDGSH"/>
    <property type="match status" value="1"/>
</dbReference>
<dbReference type="InterPro" id="IPR042216">
    <property type="entry name" value="MitoNEET_CISD"/>
</dbReference>
<dbReference type="Pfam" id="PF09360">
    <property type="entry name" value="zf-CDGSH"/>
    <property type="match status" value="1"/>
</dbReference>
<dbReference type="AlphaFoldDB" id="A0A443SAM0"/>
<feature type="domain" description="Iron-binding zinc finger CDGSH type" evidence="9">
    <location>
        <begin position="44"/>
        <end position="82"/>
    </location>
</feature>
<keyword evidence="8" id="KW-0472">Membrane</keyword>
<keyword evidence="2" id="KW-0001">2Fe-2S</keyword>
<evidence type="ECO:0000256" key="2">
    <source>
        <dbReference type="ARBA" id="ARBA00022714"/>
    </source>
</evidence>
<feature type="non-terminal residue" evidence="10">
    <location>
        <position position="1"/>
    </location>
</feature>